<name>A0ABU9DJX1_9BACL</name>
<evidence type="ECO:0000313" key="2">
    <source>
        <dbReference type="Proteomes" id="UP001469365"/>
    </source>
</evidence>
<reference evidence="1 2" key="1">
    <citation type="submission" date="2024-04" db="EMBL/GenBank/DDBJ databases">
        <title>draft genome sequnece of Paenibacillus filicis.</title>
        <authorList>
            <person name="Kim D.-U."/>
        </authorList>
    </citation>
    <scope>NUCLEOTIDE SEQUENCE [LARGE SCALE GENOMIC DNA]</scope>
    <source>
        <strain evidence="1 2">KACC14197</strain>
    </source>
</reference>
<comment type="caution">
    <text evidence="1">The sequence shown here is derived from an EMBL/GenBank/DDBJ whole genome shotgun (WGS) entry which is preliminary data.</text>
</comment>
<dbReference type="SUPFAM" id="SSF143100">
    <property type="entry name" value="TTHA1013/TTHA0281-like"/>
    <property type="match status" value="1"/>
</dbReference>
<accession>A0ABU9DJX1</accession>
<evidence type="ECO:0000313" key="1">
    <source>
        <dbReference type="EMBL" id="MEK8128487.1"/>
    </source>
</evidence>
<dbReference type="Gene3D" id="3.30.160.250">
    <property type="match status" value="1"/>
</dbReference>
<organism evidence="1 2">
    <name type="scientific">Paenibacillus filicis</name>
    <dbReference type="NCBI Taxonomy" id="669464"/>
    <lineage>
        <taxon>Bacteria</taxon>
        <taxon>Bacillati</taxon>
        <taxon>Bacillota</taxon>
        <taxon>Bacilli</taxon>
        <taxon>Bacillales</taxon>
        <taxon>Paenibacillaceae</taxon>
        <taxon>Paenibacillus</taxon>
    </lineage>
</organism>
<proteinExistence type="predicted"/>
<gene>
    <name evidence="1" type="ORF">WMW72_11275</name>
</gene>
<keyword evidence="2" id="KW-1185">Reference proteome</keyword>
<protein>
    <submittedName>
        <fullName evidence="1">Type II toxin-antitoxin system HicB family antitoxin</fullName>
    </submittedName>
</protein>
<dbReference type="InterPro" id="IPR035069">
    <property type="entry name" value="TTHA1013/TTHA0281-like"/>
</dbReference>
<sequence length="92" mass="10456">MDGTYFVARVLELDGSMSDGKTIKEALSNIREAIQEYREVKQEFGDFIPPPVNSREIVKLLGEYTQDEIKGVTMQLKSSEIFLGRLNEIELS</sequence>
<dbReference type="Proteomes" id="UP001469365">
    <property type="component" value="Unassembled WGS sequence"/>
</dbReference>
<dbReference type="EMBL" id="JBBPCC010000006">
    <property type="protein sequence ID" value="MEK8128487.1"/>
    <property type="molecule type" value="Genomic_DNA"/>
</dbReference>